<evidence type="ECO:0000313" key="2">
    <source>
        <dbReference type="Proteomes" id="UP000694044"/>
    </source>
</evidence>
<comment type="caution">
    <text evidence="1">The sequence shown here is derived from an EMBL/GenBank/DDBJ whole genome shotgun (WGS) entry which is preliminary data.</text>
</comment>
<keyword evidence="2" id="KW-1185">Reference proteome</keyword>
<protein>
    <submittedName>
        <fullName evidence="1">Uncharacterized protein</fullName>
    </submittedName>
</protein>
<name>A0A8T1VNK1_9STRA</name>
<dbReference type="EMBL" id="JAGDFM010000236">
    <property type="protein sequence ID" value="KAG7381650.1"/>
    <property type="molecule type" value="Genomic_DNA"/>
</dbReference>
<organism evidence="1 2">
    <name type="scientific">Phytophthora pseudosyringae</name>
    <dbReference type="NCBI Taxonomy" id="221518"/>
    <lineage>
        <taxon>Eukaryota</taxon>
        <taxon>Sar</taxon>
        <taxon>Stramenopiles</taxon>
        <taxon>Oomycota</taxon>
        <taxon>Peronosporomycetes</taxon>
        <taxon>Peronosporales</taxon>
        <taxon>Peronosporaceae</taxon>
        <taxon>Phytophthora</taxon>
    </lineage>
</organism>
<reference evidence="1" key="1">
    <citation type="submission" date="2021-02" db="EMBL/GenBank/DDBJ databases">
        <authorList>
            <person name="Palmer J.M."/>
        </authorList>
    </citation>
    <scope>NUCLEOTIDE SEQUENCE</scope>
    <source>
        <strain evidence="1">SCRP734</strain>
    </source>
</reference>
<proteinExistence type="predicted"/>
<evidence type="ECO:0000313" key="1">
    <source>
        <dbReference type="EMBL" id="KAG7381650.1"/>
    </source>
</evidence>
<gene>
    <name evidence="1" type="ORF">PHYPSEUDO_005749</name>
</gene>
<dbReference type="AlphaFoldDB" id="A0A8T1VNK1"/>
<sequence>MLPETVERLLDSYLPHCYTEFTAEAQAGVEEAYGCRRLTMNMIDAIAAGEDAASSDNIHPEPFGDE</sequence>
<dbReference type="OrthoDB" id="129502at2759"/>
<dbReference type="Proteomes" id="UP000694044">
    <property type="component" value="Unassembled WGS sequence"/>
</dbReference>
<accession>A0A8T1VNK1</accession>